<dbReference type="Pfam" id="PF17210">
    <property type="entry name" value="SdrD_B"/>
    <property type="match status" value="1"/>
</dbReference>
<feature type="domain" description="CshA" evidence="8">
    <location>
        <begin position="490"/>
        <end position="568"/>
    </location>
</feature>
<keyword evidence="3 6" id="KW-0732">Signal</keyword>
<comment type="subcellular location">
    <subcellularLocation>
        <location evidence="1">Secreted</location>
    </subcellularLocation>
</comment>
<feature type="domain" description="SD-repeat containing protein B" evidence="7">
    <location>
        <begin position="347"/>
        <end position="465"/>
    </location>
</feature>
<dbReference type="Gene3D" id="2.60.40.3440">
    <property type="match status" value="1"/>
</dbReference>
<feature type="domain" description="CshA" evidence="8">
    <location>
        <begin position="975"/>
        <end position="1071"/>
    </location>
</feature>
<feature type="region of interest" description="Disordered" evidence="4">
    <location>
        <begin position="382"/>
        <end position="404"/>
    </location>
</feature>
<feature type="domain" description="CshA" evidence="8">
    <location>
        <begin position="884"/>
        <end position="972"/>
    </location>
</feature>
<feature type="region of interest" description="Disordered" evidence="4">
    <location>
        <begin position="86"/>
        <end position="107"/>
    </location>
</feature>
<sequence length="1139" mass="116738">MRRRAGARPRRVTAIALAMTMAAGGLAAMALGPAPAAAAAEQNGYVFNDAWELTGDDVSTQYSPNSPGYHSASSQLPTRFGPIQITADFAPNPDRSPGSTLLRPGATQSNFGGQAAMFTGAPNPADVPALGLYPNASEGCGGPLGSAGHQNTAEPCDVGVLTFTFSKPVTDPVLDLSGLGGFAWTSEPNGQSKARGSFNSTVWRLASADVAFTALSGGATNLTTDGTTLGVANRNSATQCNDRTQNNAGTSVAFPETDYSGCGSVTLSGTFTSVSFDIAALATPFTQFPAATHGTGSAYFVDDGTGAFDGVNGGNLTPSETSLTGNPNPSQNSDLQRVSFRLPQLGAIGDRVWHDENADGIQDAGEPGLEGVTVELLDGNGDPVLDENGQPVTTTTGPDGEYSFGELPFGAYKVRMSGAPEGMAPTVRGAGGDSAADSDLDPATGESEVIELDSARPTADDVDGGFVVLPVAVDDESHGNRIGDPVTVPTLGNDEGELDPSTVRITDPESGDLVEELVVPGEGTWSVDPDTGEITFTPEAGFTGNPTPIDYTVDDVNGNATGATVTVTYLPEAVDDESLNNPQGATVTVPTVGNDRGELDASTVRITDPESGDPVTELVVPGEGTWSVDPDTGEITFTPEAGFTGNPTPIDYTVDDVNGNPTGATVTVTYLPEAVDDESLNNPQGATVTVPTVDNDRGDLDPSTVRITDPESGDPVTELVVPGEGTWSVDPDTGEITFTPEAGFTGNPTPIDYTVDDVNGNATGATVTVTYLPEAVDDESHGNRIGDPVTVPTLDNDRGQLDPSTVRITDPESGDPVTELVVPGEGTWSVDPDTGDLTFTPEPGFEGDPTPIDYTVDDVTGNPTGATVTVTYVPEAVDDESLNNPQGATVTVPTVGNDRGQLDPSTVRITDPESGDPVEELLVPGEGTWSVDPDTGDITFTPGAGFTGNPTPIDYTVDDVNGNATGATVTVTYVPEAVDDESLGNPRGSAVTVPVLGNDAGDLDPSTVRIIDPASGEPVTELVVPGEGTWTVDPDTGDLTFTPEPGFEGDPTPIDYTVSDRAGNATRATVTIGYVDVTEPGQPSTPIPAPPGTPAGSGDGDLARTGAEIGLGLTAAAVLLLLGGLAALLARIERRRRRG</sequence>
<accession>A0ABY4AYI7</accession>
<evidence type="ECO:0000313" key="9">
    <source>
        <dbReference type="EMBL" id="UOE27899.1"/>
    </source>
</evidence>
<feature type="signal peptide" evidence="6">
    <location>
        <begin position="1"/>
        <end position="27"/>
    </location>
</feature>
<evidence type="ECO:0000313" key="10">
    <source>
        <dbReference type="Proteomes" id="UP000831304"/>
    </source>
</evidence>
<dbReference type="RefSeq" id="WP_243570755.1">
    <property type="nucleotide sequence ID" value="NZ_BAAARD010000001.1"/>
</dbReference>
<keyword evidence="5" id="KW-0472">Membrane</keyword>
<feature type="region of interest" description="Disordered" evidence="4">
    <location>
        <begin position="1078"/>
        <end position="1101"/>
    </location>
</feature>
<feature type="domain" description="CshA" evidence="8">
    <location>
        <begin position="581"/>
        <end position="669"/>
    </location>
</feature>
<evidence type="ECO:0000256" key="4">
    <source>
        <dbReference type="SAM" id="MobiDB-lite"/>
    </source>
</evidence>
<proteinExistence type="predicted"/>
<feature type="compositionally biased region" description="Pro residues" evidence="4">
    <location>
        <begin position="1083"/>
        <end position="1093"/>
    </location>
</feature>
<feature type="domain" description="CshA" evidence="8">
    <location>
        <begin position="796"/>
        <end position="871"/>
    </location>
</feature>
<dbReference type="Proteomes" id="UP000831304">
    <property type="component" value="Chromosome"/>
</dbReference>
<evidence type="ECO:0000259" key="7">
    <source>
        <dbReference type="Pfam" id="PF17210"/>
    </source>
</evidence>
<feature type="region of interest" description="Disordered" evidence="4">
    <location>
        <begin position="478"/>
        <end position="498"/>
    </location>
</feature>
<dbReference type="NCBIfam" id="TIGR04225">
    <property type="entry name" value="CshA_fibril_rpt"/>
    <property type="match status" value="6"/>
</dbReference>
<feature type="transmembrane region" description="Helical" evidence="5">
    <location>
        <begin position="1109"/>
        <end position="1130"/>
    </location>
</feature>
<keyword evidence="2" id="KW-0964">Secreted</keyword>
<evidence type="ECO:0000256" key="6">
    <source>
        <dbReference type="SAM" id="SignalP"/>
    </source>
</evidence>
<keyword evidence="5" id="KW-1133">Transmembrane helix</keyword>
<dbReference type="InterPro" id="IPR026395">
    <property type="entry name" value="CshA_fibril"/>
</dbReference>
<evidence type="ECO:0000256" key="1">
    <source>
        <dbReference type="ARBA" id="ARBA00004613"/>
    </source>
</evidence>
<gene>
    <name evidence="9" type="ORF">MTP13_09030</name>
</gene>
<keyword evidence="10" id="KW-1185">Reference proteome</keyword>
<dbReference type="Gene3D" id="2.60.40.10">
    <property type="entry name" value="Immunoglobulins"/>
    <property type="match status" value="1"/>
</dbReference>
<evidence type="ECO:0000256" key="2">
    <source>
        <dbReference type="ARBA" id="ARBA00022525"/>
    </source>
</evidence>
<feature type="region of interest" description="Disordered" evidence="4">
    <location>
        <begin position="313"/>
        <end position="333"/>
    </location>
</feature>
<feature type="compositionally biased region" description="Polar residues" evidence="4">
    <location>
        <begin position="314"/>
        <end position="333"/>
    </location>
</feature>
<evidence type="ECO:0000256" key="3">
    <source>
        <dbReference type="ARBA" id="ARBA00022729"/>
    </source>
</evidence>
<feature type="domain" description="CshA" evidence="8">
    <location>
        <begin position="683"/>
        <end position="770"/>
    </location>
</feature>
<dbReference type="InterPro" id="IPR013783">
    <property type="entry name" value="Ig-like_fold"/>
</dbReference>
<keyword evidence="5" id="KW-0812">Transmembrane</keyword>
<dbReference type="Pfam" id="PF19076">
    <property type="entry name" value="CshA_repeat"/>
    <property type="match status" value="6"/>
</dbReference>
<dbReference type="InterPro" id="IPR033764">
    <property type="entry name" value="Sdr_B"/>
</dbReference>
<protein>
    <submittedName>
        <fullName evidence="9">Uncharacterized protein</fullName>
    </submittedName>
</protein>
<reference evidence="9 10" key="1">
    <citation type="submission" date="2022-03" db="EMBL/GenBank/DDBJ databases">
        <title>Agromyces sp. isolated from the gut of P. brevitarsis seulensis larvae.</title>
        <authorList>
            <person name="Won M."/>
            <person name="Kwon S.-W."/>
        </authorList>
    </citation>
    <scope>NUCLEOTIDE SEQUENCE [LARGE SCALE GENOMIC DNA]</scope>
    <source>
        <strain evidence="9 10">KACC 16215</strain>
    </source>
</reference>
<dbReference type="EMBL" id="CP094533">
    <property type="protein sequence ID" value="UOE27899.1"/>
    <property type="molecule type" value="Genomic_DNA"/>
</dbReference>
<feature type="chain" id="PRO_5045425147" evidence="6">
    <location>
        <begin position="28"/>
        <end position="1139"/>
    </location>
</feature>
<feature type="compositionally biased region" description="Polar residues" evidence="4">
    <location>
        <begin position="579"/>
        <end position="591"/>
    </location>
</feature>
<feature type="region of interest" description="Disordered" evidence="4">
    <location>
        <begin position="576"/>
        <end position="596"/>
    </location>
</feature>
<evidence type="ECO:0000259" key="8">
    <source>
        <dbReference type="Pfam" id="PF19076"/>
    </source>
</evidence>
<dbReference type="SUPFAM" id="SSF117074">
    <property type="entry name" value="Hypothetical protein PA1324"/>
    <property type="match status" value="1"/>
</dbReference>
<organism evidence="9 10">
    <name type="scientific">Agromyces soli</name>
    <dbReference type="NCBI Taxonomy" id="659012"/>
    <lineage>
        <taxon>Bacteria</taxon>
        <taxon>Bacillati</taxon>
        <taxon>Actinomycetota</taxon>
        <taxon>Actinomycetes</taxon>
        <taxon>Micrococcales</taxon>
        <taxon>Microbacteriaceae</taxon>
        <taxon>Agromyces</taxon>
    </lineage>
</organism>
<name>A0ABY4AYI7_9MICO</name>
<evidence type="ECO:0000256" key="5">
    <source>
        <dbReference type="SAM" id="Phobius"/>
    </source>
</evidence>
<feature type="region of interest" description="Disordered" evidence="4">
    <location>
        <begin position="778"/>
        <end position="800"/>
    </location>
</feature>